<accession>A0A1M6B0C9</accession>
<reference evidence="1 2" key="1">
    <citation type="submission" date="2016-11" db="EMBL/GenBank/DDBJ databases">
        <authorList>
            <person name="Jaros S."/>
            <person name="Januszkiewicz K."/>
            <person name="Wedrychowicz H."/>
        </authorList>
    </citation>
    <scope>NUCLEOTIDE SEQUENCE [LARGE SCALE GENOMIC DNA]</scope>
    <source>
        <strain evidence="1 2">DSM 17477</strain>
    </source>
</reference>
<dbReference type="RefSeq" id="WP_073046037.1">
    <property type="nucleotide sequence ID" value="NZ_FQZL01000004.1"/>
</dbReference>
<protein>
    <submittedName>
        <fullName evidence="1">Uncharacterized protein</fullName>
    </submittedName>
</protein>
<evidence type="ECO:0000313" key="1">
    <source>
        <dbReference type="EMBL" id="SHI42185.1"/>
    </source>
</evidence>
<keyword evidence="2" id="KW-1185">Reference proteome</keyword>
<sequence length="173" mass="19430">MNRMLMLLMMLAVMITLVAGTTYCFFTAGVTSDEVMFITGSNEVEITENNMSSLALMSVDGDAISDRENWKPGKENAVFVGWSFKNTGDQDSSYRVRIDASWDNGAGNVVHWVKTGDDEWIEDDFGGYEYFWPETVNPGEEVEISFGIWCESIIGVENTSYNIDLEIESCQVH</sequence>
<dbReference type="AlphaFoldDB" id="A0A1M6B0C9"/>
<name>A0A1M6B0C9_9FIRM</name>
<dbReference type="STRING" id="1121476.SAMN02745751_00312"/>
<proteinExistence type="predicted"/>
<dbReference type="Proteomes" id="UP000184052">
    <property type="component" value="Unassembled WGS sequence"/>
</dbReference>
<dbReference type="EMBL" id="FQZL01000004">
    <property type="protein sequence ID" value="SHI42185.1"/>
    <property type="molecule type" value="Genomic_DNA"/>
</dbReference>
<organism evidence="1 2">
    <name type="scientific">Dethiosulfatibacter aminovorans DSM 17477</name>
    <dbReference type="NCBI Taxonomy" id="1121476"/>
    <lineage>
        <taxon>Bacteria</taxon>
        <taxon>Bacillati</taxon>
        <taxon>Bacillota</taxon>
        <taxon>Tissierellia</taxon>
        <taxon>Dethiosulfatibacter</taxon>
    </lineage>
</organism>
<gene>
    <name evidence="1" type="ORF">SAMN02745751_00312</name>
</gene>
<evidence type="ECO:0000313" key="2">
    <source>
        <dbReference type="Proteomes" id="UP000184052"/>
    </source>
</evidence>